<dbReference type="NCBIfam" id="TIGR00005">
    <property type="entry name" value="rluA_subfam"/>
    <property type="match status" value="1"/>
</dbReference>
<evidence type="ECO:0000256" key="1">
    <source>
        <dbReference type="ARBA" id="ARBA00000073"/>
    </source>
</evidence>
<dbReference type="EMBL" id="QSKF01000001">
    <property type="protein sequence ID" value="RHE41791.1"/>
    <property type="molecule type" value="Genomic_DNA"/>
</dbReference>
<protein>
    <recommendedName>
        <fullName evidence="6">Pseudouridine synthase</fullName>
        <ecNumber evidence="6">5.4.99.-</ecNumber>
    </recommendedName>
</protein>
<dbReference type="RefSeq" id="WP_015542699.1">
    <property type="nucleotide sequence ID" value="NZ_CABJFK010000001.1"/>
</dbReference>
<dbReference type="PANTHER" id="PTHR21600">
    <property type="entry name" value="MITOCHONDRIAL RNA PSEUDOURIDINE SYNTHASE"/>
    <property type="match status" value="1"/>
</dbReference>
<accession>A0A414JB88</accession>
<comment type="function">
    <text evidence="6">Responsible for synthesis of pseudouridine from uracil.</text>
</comment>
<dbReference type="SUPFAM" id="SSF55120">
    <property type="entry name" value="Pseudouridine synthase"/>
    <property type="match status" value="1"/>
</dbReference>
<dbReference type="CDD" id="cd02869">
    <property type="entry name" value="PseudoU_synth_RluA_like"/>
    <property type="match status" value="1"/>
</dbReference>
<evidence type="ECO:0000256" key="4">
    <source>
        <dbReference type="PIRSR" id="PIRSR606225-1"/>
    </source>
</evidence>
<dbReference type="GO" id="GO:0120159">
    <property type="term" value="F:rRNA pseudouridine synthase activity"/>
    <property type="evidence" value="ECO:0007669"/>
    <property type="project" value="UniProtKB-ARBA"/>
</dbReference>
<dbReference type="GO" id="GO:0000455">
    <property type="term" value="P:enzyme-directed rRNA pseudouridine synthesis"/>
    <property type="evidence" value="ECO:0007669"/>
    <property type="project" value="UniProtKB-ARBA"/>
</dbReference>
<dbReference type="AlphaFoldDB" id="A0A414JB88"/>
<dbReference type="Gene3D" id="3.10.290.10">
    <property type="entry name" value="RNA-binding S4 domain"/>
    <property type="match status" value="1"/>
</dbReference>
<evidence type="ECO:0000259" key="7">
    <source>
        <dbReference type="SMART" id="SM00363"/>
    </source>
</evidence>
<dbReference type="Proteomes" id="UP000283745">
    <property type="component" value="Unassembled WGS sequence"/>
</dbReference>
<dbReference type="InterPro" id="IPR006145">
    <property type="entry name" value="PsdUridine_synth_RsuA/RluA"/>
</dbReference>
<dbReference type="InterPro" id="IPR050188">
    <property type="entry name" value="RluA_PseudoU_synthase"/>
</dbReference>
<dbReference type="InterPro" id="IPR020103">
    <property type="entry name" value="PsdUridine_synth_cat_dom_sf"/>
</dbReference>
<keyword evidence="5" id="KW-0694">RNA-binding</keyword>
<feature type="domain" description="RNA-binding S4" evidence="7">
    <location>
        <begin position="13"/>
        <end position="73"/>
    </location>
</feature>
<dbReference type="Pfam" id="PF01479">
    <property type="entry name" value="S4"/>
    <property type="match status" value="1"/>
</dbReference>
<proteinExistence type="inferred from homology"/>
<name>A0A414JB88_9FIRM</name>
<dbReference type="InterPro" id="IPR006225">
    <property type="entry name" value="PsdUridine_synth_RluC/D"/>
</dbReference>
<feature type="active site" evidence="4">
    <location>
        <position position="145"/>
    </location>
</feature>
<evidence type="ECO:0000313" key="9">
    <source>
        <dbReference type="Proteomes" id="UP000283745"/>
    </source>
</evidence>
<dbReference type="PROSITE" id="PS50889">
    <property type="entry name" value="S4"/>
    <property type="match status" value="1"/>
</dbReference>
<dbReference type="SUPFAM" id="SSF55174">
    <property type="entry name" value="Alpha-L RNA-binding motif"/>
    <property type="match status" value="1"/>
</dbReference>
<comment type="caution">
    <text evidence="8">The sequence shown here is derived from an EMBL/GenBank/DDBJ whole genome shotgun (WGS) entry which is preliminary data.</text>
</comment>
<dbReference type="InterPro" id="IPR036986">
    <property type="entry name" value="S4_RNA-bd_sf"/>
</dbReference>
<dbReference type="GO" id="GO:0003723">
    <property type="term" value="F:RNA binding"/>
    <property type="evidence" value="ECO:0007669"/>
    <property type="project" value="UniProtKB-KW"/>
</dbReference>
<dbReference type="Pfam" id="PF00849">
    <property type="entry name" value="PseudoU_synth_2"/>
    <property type="match status" value="1"/>
</dbReference>
<keyword evidence="3 6" id="KW-0413">Isomerase</keyword>
<dbReference type="InterPro" id="IPR002942">
    <property type="entry name" value="S4_RNA-bd"/>
</dbReference>
<reference evidence="8 9" key="1">
    <citation type="submission" date="2018-08" db="EMBL/GenBank/DDBJ databases">
        <title>A genome reference for cultivated species of the human gut microbiota.</title>
        <authorList>
            <person name="Zou Y."/>
            <person name="Xue W."/>
            <person name="Luo G."/>
        </authorList>
    </citation>
    <scope>NUCLEOTIDE SEQUENCE [LARGE SCALE GENOMIC DNA]</scope>
    <source>
        <strain evidence="8 9">AM28-23</strain>
    </source>
</reference>
<dbReference type="EC" id="5.4.99.-" evidence="6"/>
<organism evidence="8 9">
    <name type="scientific">Blautia obeum</name>
    <dbReference type="NCBI Taxonomy" id="40520"/>
    <lineage>
        <taxon>Bacteria</taxon>
        <taxon>Bacillati</taxon>
        <taxon>Bacillota</taxon>
        <taxon>Clostridia</taxon>
        <taxon>Lachnospirales</taxon>
        <taxon>Lachnospiraceae</taxon>
        <taxon>Blautia</taxon>
    </lineage>
</organism>
<evidence type="ECO:0000313" key="8">
    <source>
        <dbReference type="EMBL" id="RHE41791.1"/>
    </source>
</evidence>
<dbReference type="SMART" id="SM00363">
    <property type="entry name" value="S4"/>
    <property type="match status" value="1"/>
</dbReference>
<evidence type="ECO:0000256" key="6">
    <source>
        <dbReference type="RuleBase" id="RU362028"/>
    </source>
</evidence>
<evidence type="ECO:0000256" key="2">
    <source>
        <dbReference type="ARBA" id="ARBA00010876"/>
    </source>
</evidence>
<evidence type="ECO:0000256" key="5">
    <source>
        <dbReference type="PROSITE-ProRule" id="PRU00182"/>
    </source>
</evidence>
<sequence length="330" mass="37723">MKEFQITDNEAGQRFDKYLAKLLGNAPKSFFYKMLRKKNITLNGKKASGNEKLKNGDQIKLFLSDDTFAKFSQQEQTARAVTDLDILYEDSDILLISKPVGMLSQPDDTKEPSLVEYLIGYLLNNGSITEEGLRTFHPSVCNRLDKNTSGIVAAGKSLAGLQELSSLFHDRTIHKDYLCIVKGILTDNKQIRGYLYKDTKLNKVTISKIKIKDAQPIETRYEPLGHTSHMTLLRVRLITGRTHQIRAHLASEGHPLAGDMKYGQKEFNRYFHEKYHLNHQLLHAYRLTFPELTGKLATLSGKCFLAPLPKQFLTILKEEHLEESYYENLE</sequence>
<evidence type="ECO:0000256" key="3">
    <source>
        <dbReference type="ARBA" id="ARBA00023235"/>
    </source>
</evidence>
<dbReference type="CDD" id="cd00165">
    <property type="entry name" value="S4"/>
    <property type="match status" value="1"/>
</dbReference>
<gene>
    <name evidence="8" type="ORF">DW740_00260</name>
</gene>
<dbReference type="Gene3D" id="3.30.2350.10">
    <property type="entry name" value="Pseudouridine synthase"/>
    <property type="match status" value="1"/>
</dbReference>
<comment type="catalytic activity">
    <reaction evidence="1 6">
        <text>a uridine in RNA = a pseudouridine in RNA</text>
        <dbReference type="Rhea" id="RHEA:48348"/>
        <dbReference type="Rhea" id="RHEA-COMP:12068"/>
        <dbReference type="Rhea" id="RHEA-COMP:12069"/>
        <dbReference type="ChEBI" id="CHEBI:65314"/>
        <dbReference type="ChEBI" id="CHEBI:65315"/>
    </reaction>
</comment>
<comment type="similarity">
    <text evidence="2 6">Belongs to the pseudouridine synthase RluA family.</text>
</comment>